<feature type="transmembrane region" description="Helical" evidence="2">
    <location>
        <begin position="37"/>
        <end position="60"/>
    </location>
</feature>
<keyword evidence="2" id="KW-0472">Membrane</keyword>
<dbReference type="InterPro" id="IPR036259">
    <property type="entry name" value="MFS_trans_sf"/>
</dbReference>
<keyword evidence="4" id="KW-1185">Reference proteome</keyword>
<feature type="transmembrane region" description="Helical" evidence="2">
    <location>
        <begin position="120"/>
        <end position="140"/>
    </location>
</feature>
<feature type="region of interest" description="Disordered" evidence="1">
    <location>
        <begin position="166"/>
        <end position="192"/>
    </location>
</feature>
<dbReference type="Gene3D" id="1.20.1250.20">
    <property type="entry name" value="MFS general substrate transporter like domains"/>
    <property type="match status" value="2"/>
</dbReference>
<dbReference type="Pfam" id="PF06779">
    <property type="entry name" value="MFS_4"/>
    <property type="match status" value="1"/>
</dbReference>
<feature type="compositionally biased region" description="Basic and acidic residues" evidence="1">
    <location>
        <begin position="367"/>
        <end position="390"/>
    </location>
</feature>
<dbReference type="Proteomes" id="UP001183202">
    <property type="component" value="Unassembled WGS sequence"/>
</dbReference>
<gene>
    <name evidence="3" type="ORF">RM445_29145</name>
</gene>
<evidence type="ECO:0000256" key="2">
    <source>
        <dbReference type="SAM" id="Phobius"/>
    </source>
</evidence>
<feature type="compositionally biased region" description="Pro residues" evidence="1">
    <location>
        <begin position="168"/>
        <end position="183"/>
    </location>
</feature>
<dbReference type="PANTHER" id="PTHR23537:SF1">
    <property type="entry name" value="SUGAR TRANSPORTER"/>
    <property type="match status" value="1"/>
</dbReference>
<organism evidence="3 4">
    <name type="scientific">Pseudonocardia charpentierae</name>
    <dbReference type="NCBI Taxonomy" id="3075545"/>
    <lineage>
        <taxon>Bacteria</taxon>
        <taxon>Bacillati</taxon>
        <taxon>Actinomycetota</taxon>
        <taxon>Actinomycetes</taxon>
        <taxon>Pseudonocardiales</taxon>
        <taxon>Pseudonocardiaceae</taxon>
        <taxon>Pseudonocardia</taxon>
    </lineage>
</organism>
<keyword evidence="2" id="KW-0812">Transmembrane</keyword>
<keyword evidence="2" id="KW-1133">Transmembrane helix</keyword>
<accession>A0ABU2NHY0</accession>
<dbReference type="RefSeq" id="WP_311560080.1">
    <property type="nucleotide sequence ID" value="NZ_JAVREJ010000036.1"/>
</dbReference>
<feature type="transmembrane region" description="Helical" evidence="2">
    <location>
        <begin position="260"/>
        <end position="277"/>
    </location>
</feature>
<feature type="transmembrane region" description="Helical" evidence="2">
    <location>
        <begin position="67"/>
        <end position="86"/>
    </location>
</feature>
<evidence type="ECO:0000313" key="3">
    <source>
        <dbReference type="EMBL" id="MDT0353567.1"/>
    </source>
</evidence>
<feature type="transmembrane region" description="Helical" evidence="2">
    <location>
        <begin position="232"/>
        <end position="253"/>
    </location>
</feature>
<feature type="transmembrane region" description="Helical" evidence="2">
    <location>
        <begin position="146"/>
        <end position="163"/>
    </location>
</feature>
<feature type="transmembrane region" description="Helical" evidence="2">
    <location>
        <begin position="92"/>
        <end position="113"/>
    </location>
</feature>
<dbReference type="InterPro" id="IPR010645">
    <property type="entry name" value="MFS_4"/>
</dbReference>
<dbReference type="PANTHER" id="PTHR23537">
    <property type="match status" value="1"/>
</dbReference>
<feature type="transmembrane region" description="Helical" evidence="2">
    <location>
        <begin position="340"/>
        <end position="359"/>
    </location>
</feature>
<reference evidence="4" key="1">
    <citation type="submission" date="2023-07" db="EMBL/GenBank/DDBJ databases">
        <title>30 novel species of actinomycetes from the DSMZ collection.</title>
        <authorList>
            <person name="Nouioui I."/>
        </authorList>
    </citation>
    <scope>NUCLEOTIDE SEQUENCE [LARGE SCALE GENOMIC DNA]</scope>
    <source>
        <strain evidence="4">DSM 45834</strain>
    </source>
</reference>
<feature type="transmembrane region" description="Helical" evidence="2">
    <location>
        <begin position="283"/>
        <end position="303"/>
    </location>
</feature>
<dbReference type="EMBL" id="JAVREJ010000036">
    <property type="protein sequence ID" value="MDT0353567.1"/>
    <property type="molecule type" value="Genomic_DNA"/>
</dbReference>
<feature type="region of interest" description="Disordered" evidence="1">
    <location>
        <begin position="365"/>
        <end position="428"/>
    </location>
</feature>
<name>A0ABU2NHY0_9PSEU</name>
<dbReference type="SUPFAM" id="SSF103473">
    <property type="entry name" value="MFS general substrate transporter"/>
    <property type="match status" value="1"/>
</dbReference>
<evidence type="ECO:0000313" key="4">
    <source>
        <dbReference type="Proteomes" id="UP001183202"/>
    </source>
</evidence>
<feature type="transmembrane region" description="Helical" evidence="2">
    <location>
        <begin position="198"/>
        <end position="220"/>
    </location>
</feature>
<sequence>MRAALAGFLALAAAMGIGRFAFTPVLPLMQQQSGLSLAAGGMLAAANYAGYLAGAVACTLWRPRRVVLVRVGLAAVAVLTAAMALVPNFSGWVLLRFGAGAASAAVFVGVSLLTVAAGSYAGVGSGIALAGLLVLAVGQLAGSANAAWIALGALAAVLAATAWRPTREQPPAPPRTPGPPEPLPSSARPTPTATPRRLVLCYAALGLGYILPATFLPAAARDLVPDPAVFGWVWPIFGVSAAVSTLAAAPLLHRYGPLRVWALAHTVMAAGVLAPVARPGLPAVAVAAVAVGATFMVATLAAMRAARQVAPRATRLIAAMTTAFAVGQLVGPLLVRGDDLAAPSVLAAAVLLAAAALLLPHRLKGHRRDDPTHDAGHRPDAPATARDDGPRPAGGRRGADRRPAQGGTRAVHPTDAQPRAADPDTEGR</sequence>
<comment type="caution">
    <text evidence="3">The sequence shown here is derived from an EMBL/GenBank/DDBJ whole genome shotgun (WGS) entry which is preliminary data.</text>
</comment>
<protein>
    <submittedName>
        <fullName evidence="3">YbfB/YjiJ family MFS transporter</fullName>
    </submittedName>
</protein>
<proteinExistence type="predicted"/>
<evidence type="ECO:0000256" key="1">
    <source>
        <dbReference type="SAM" id="MobiDB-lite"/>
    </source>
</evidence>
<feature type="transmembrane region" description="Helical" evidence="2">
    <location>
        <begin position="315"/>
        <end position="334"/>
    </location>
</feature>